<evidence type="ECO:0000256" key="4">
    <source>
        <dbReference type="ARBA" id="ARBA00023136"/>
    </source>
</evidence>
<gene>
    <name evidence="6" type="ORF">FB45DRAFT_1059556</name>
</gene>
<dbReference type="Proteomes" id="UP001221142">
    <property type="component" value="Unassembled WGS sequence"/>
</dbReference>
<protein>
    <submittedName>
        <fullName evidence="6">UbiA prenyltransferase family-domain-containing protein</fullName>
    </submittedName>
</protein>
<dbReference type="EMBL" id="JARKIF010000010">
    <property type="protein sequence ID" value="KAJ7628887.1"/>
    <property type="molecule type" value="Genomic_DNA"/>
</dbReference>
<feature type="transmembrane region" description="Helical" evidence="5">
    <location>
        <begin position="183"/>
        <end position="201"/>
    </location>
</feature>
<dbReference type="Gene3D" id="1.10.357.140">
    <property type="entry name" value="UbiA prenyltransferase"/>
    <property type="match status" value="1"/>
</dbReference>
<dbReference type="GO" id="GO:0016765">
    <property type="term" value="F:transferase activity, transferring alkyl or aryl (other than methyl) groups"/>
    <property type="evidence" value="ECO:0007669"/>
    <property type="project" value="InterPro"/>
</dbReference>
<dbReference type="Pfam" id="PF01040">
    <property type="entry name" value="UbiA"/>
    <property type="match status" value="1"/>
</dbReference>
<keyword evidence="4 5" id="KW-0472">Membrane</keyword>
<evidence type="ECO:0000256" key="5">
    <source>
        <dbReference type="SAM" id="Phobius"/>
    </source>
</evidence>
<name>A0AAD7BRV9_9AGAR</name>
<dbReference type="InterPro" id="IPR044878">
    <property type="entry name" value="UbiA_sf"/>
</dbReference>
<feature type="transmembrane region" description="Helical" evidence="5">
    <location>
        <begin position="222"/>
        <end position="240"/>
    </location>
</feature>
<feature type="non-terminal residue" evidence="6">
    <location>
        <position position="1"/>
    </location>
</feature>
<feature type="transmembrane region" description="Helical" evidence="5">
    <location>
        <begin position="156"/>
        <end position="177"/>
    </location>
</feature>
<sequence length="312" mass="35213">MSATPSKAPILLLPFHIAHHELLIFWRFTWRDWSAAIIPGMLRTVAALCSQHSPSVEFVLGALGRSLVYFILYQYVFNIANQITGLDEDRINKPDRPLSSGLLSLRGAYIRLFLVAAAYIYVSVAWGVLLWTFLWLFVAASVTFGGYDRYWFTKNIVFIGVGTLCLLQAGWAFAAPLTQRETQWGLVLSVALGITINLQDLRDVRGDAATQRRTMPIVLGESRFRWVMALITAVTPYGCWLFDFDLGLWAGVALTVAMFYLAGRILWGTSKEYDHKSYMALTYIFCGCIVAPMVDVALDRARVLLDLSMFYY</sequence>
<feature type="transmembrane region" description="Helical" evidence="5">
    <location>
        <begin position="278"/>
        <end position="298"/>
    </location>
</feature>
<comment type="caution">
    <text evidence="6">The sequence shown here is derived from an EMBL/GenBank/DDBJ whole genome shotgun (WGS) entry which is preliminary data.</text>
</comment>
<dbReference type="CDD" id="cd13965">
    <property type="entry name" value="PT_UbiA_3"/>
    <property type="match status" value="1"/>
</dbReference>
<proteinExistence type="predicted"/>
<evidence type="ECO:0000256" key="3">
    <source>
        <dbReference type="ARBA" id="ARBA00022989"/>
    </source>
</evidence>
<dbReference type="PANTHER" id="PTHR42723">
    <property type="entry name" value="CHLOROPHYLL SYNTHASE"/>
    <property type="match status" value="1"/>
</dbReference>
<keyword evidence="7" id="KW-1185">Reference proteome</keyword>
<accession>A0AAD7BRV9</accession>
<reference evidence="6" key="1">
    <citation type="submission" date="2023-03" db="EMBL/GenBank/DDBJ databases">
        <title>Massive genome expansion in bonnet fungi (Mycena s.s.) driven by repeated elements and novel gene families across ecological guilds.</title>
        <authorList>
            <consortium name="Lawrence Berkeley National Laboratory"/>
            <person name="Harder C.B."/>
            <person name="Miyauchi S."/>
            <person name="Viragh M."/>
            <person name="Kuo A."/>
            <person name="Thoen E."/>
            <person name="Andreopoulos B."/>
            <person name="Lu D."/>
            <person name="Skrede I."/>
            <person name="Drula E."/>
            <person name="Henrissat B."/>
            <person name="Morin E."/>
            <person name="Kohler A."/>
            <person name="Barry K."/>
            <person name="LaButti K."/>
            <person name="Morin E."/>
            <person name="Salamov A."/>
            <person name="Lipzen A."/>
            <person name="Mereny Z."/>
            <person name="Hegedus B."/>
            <person name="Baldrian P."/>
            <person name="Stursova M."/>
            <person name="Weitz H."/>
            <person name="Taylor A."/>
            <person name="Grigoriev I.V."/>
            <person name="Nagy L.G."/>
            <person name="Martin F."/>
            <person name="Kauserud H."/>
        </authorList>
    </citation>
    <scope>NUCLEOTIDE SEQUENCE</scope>
    <source>
        <strain evidence="6">9284</strain>
    </source>
</reference>
<dbReference type="GO" id="GO:0016020">
    <property type="term" value="C:membrane"/>
    <property type="evidence" value="ECO:0007669"/>
    <property type="project" value="UniProtKB-SubCell"/>
</dbReference>
<evidence type="ECO:0000313" key="7">
    <source>
        <dbReference type="Proteomes" id="UP001221142"/>
    </source>
</evidence>
<organism evidence="6 7">
    <name type="scientific">Roridomyces roridus</name>
    <dbReference type="NCBI Taxonomy" id="1738132"/>
    <lineage>
        <taxon>Eukaryota</taxon>
        <taxon>Fungi</taxon>
        <taxon>Dikarya</taxon>
        <taxon>Basidiomycota</taxon>
        <taxon>Agaricomycotina</taxon>
        <taxon>Agaricomycetes</taxon>
        <taxon>Agaricomycetidae</taxon>
        <taxon>Agaricales</taxon>
        <taxon>Marasmiineae</taxon>
        <taxon>Mycenaceae</taxon>
        <taxon>Roridomyces</taxon>
    </lineage>
</organism>
<evidence type="ECO:0000256" key="2">
    <source>
        <dbReference type="ARBA" id="ARBA00022692"/>
    </source>
</evidence>
<dbReference type="InterPro" id="IPR050475">
    <property type="entry name" value="Prenyltransferase_related"/>
</dbReference>
<keyword evidence="2 5" id="KW-0812">Transmembrane</keyword>
<keyword evidence="3 5" id="KW-1133">Transmembrane helix</keyword>
<dbReference type="PANTHER" id="PTHR42723:SF1">
    <property type="entry name" value="CHLOROPHYLL SYNTHASE, CHLOROPLASTIC"/>
    <property type="match status" value="1"/>
</dbReference>
<evidence type="ECO:0000313" key="6">
    <source>
        <dbReference type="EMBL" id="KAJ7628887.1"/>
    </source>
</evidence>
<dbReference type="InterPro" id="IPR000537">
    <property type="entry name" value="UbiA_prenyltransferase"/>
</dbReference>
<dbReference type="AlphaFoldDB" id="A0AAD7BRV9"/>
<evidence type="ECO:0000256" key="1">
    <source>
        <dbReference type="ARBA" id="ARBA00004141"/>
    </source>
</evidence>
<comment type="subcellular location">
    <subcellularLocation>
        <location evidence="1">Membrane</location>
        <topology evidence="1">Multi-pass membrane protein</topology>
    </subcellularLocation>
</comment>
<feature type="transmembrane region" description="Helical" evidence="5">
    <location>
        <begin position="246"/>
        <end position="266"/>
    </location>
</feature>